<protein>
    <recommendedName>
        <fullName evidence="4">GPI anchored protein</fullName>
    </recommendedName>
</protein>
<gene>
    <name evidence="2" type="ORF">AFUB_001030</name>
</gene>
<dbReference type="AlphaFoldDB" id="B0XM63"/>
<dbReference type="Proteomes" id="UP000001699">
    <property type="component" value="Unassembled WGS sequence"/>
</dbReference>
<organism evidence="2 3">
    <name type="scientific">Aspergillus fumigatus (strain CBS 144.89 / FGSC A1163 / CEA10)</name>
    <name type="common">Neosartorya fumigata</name>
    <dbReference type="NCBI Taxonomy" id="451804"/>
    <lineage>
        <taxon>Eukaryota</taxon>
        <taxon>Fungi</taxon>
        <taxon>Dikarya</taxon>
        <taxon>Ascomycota</taxon>
        <taxon>Pezizomycotina</taxon>
        <taxon>Eurotiomycetes</taxon>
        <taxon>Eurotiomycetidae</taxon>
        <taxon>Eurotiales</taxon>
        <taxon>Aspergillaceae</taxon>
        <taxon>Aspergillus</taxon>
        <taxon>Aspergillus subgen. Fumigati</taxon>
    </lineage>
</organism>
<reference evidence="2 3" key="1">
    <citation type="journal article" date="2008" name="PLoS Genet.">
        <title>Genomic islands in the pathogenic filamentous fungus Aspergillus fumigatus.</title>
        <authorList>
            <person name="Fedorova N.D."/>
            <person name="Khaldi N."/>
            <person name="Joardar V.S."/>
            <person name="Maiti R."/>
            <person name="Amedeo P."/>
            <person name="Anderson M.J."/>
            <person name="Crabtree J."/>
            <person name="Silva J.C."/>
            <person name="Badger J.H."/>
            <person name="Albarraq A."/>
            <person name="Angiuoli S."/>
            <person name="Bussey H."/>
            <person name="Bowyer P."/>
            <person name="Cotty P.J."/>
            <person name="Dyer P.S."/>
            <person name="Egan A."/>
            <person name="Galens K."/>
            <person name="Fraser-Liggett C.M."/>
            <person name="Haas B.J."/>
            <person name="Inman J.M."/>
            <person name="Kent R."/>
            <person name="Lemieux S."/>
            <person name="Malavazi I."/>
            <person name="Orvis J."/>
            <person name="Roemer T."/>
            <person name="Ronning C.M."/>
            <person name="Sundaram J.P."/>
            <person name="Sutton G."/>
            <person name="Turner G."/>
            <person name="Venter J.C."/>
            <person name="White O.R."/>
            <person name="Whitty B.R."/>
            <person name="Youngman P."/>
            <person name="Wolfe K.H."/>
            <person name="Goldman G.H."/>
            <person name="Wortman J.R."/>
            <person name="Jiang B."/>
            <person name="Denning D.W."/>
            <person name="Nierman W.C."/>
        </authorList>
    </citation>
    <scope>NUCLEOTIDE SEQUENCE [LARGE SCALE GENOMIC DNA]</scope>
    <source>
        <strain evidence="3">CBS 144.89 / FGSC A1163 / CEA10</strain>
    </source>
</reference>
<dbReference type="OrthoDB" id="5429716at2759"/>
<accession>B0XM63</accession>
<evidence type="ECO:0000313" key="2">
    <source>
        <dbReference type="EMBL" id="EDP55412.1"/>
    </source>
</evidence>
<dbReference type="HOGENOM" id="CLU_511868_0_0_1"/>
<keyword evidence="1" id="KW-0732">Signal</keyword>
<feature type="signal peptide" evidence="1">
    <location>
        <begin position="1"/>
        <end position="31"/>
    </location>
</feature>
<dbReference type="EMBL" id="DS499594">
    <property type="protein sequence ID" value="EDP55412.1"/>
    <property type="molecule type" value="Genomic_DNA"/>
</dbReference>
<keyword evidence="3" id="KW-1185">Reference proteome</keyword>
<dbReference type="VEuPathDB" id="FungiDB:AFUB_001030"/>
<evidence type="ECO:0000313" key="3">
    <source>
        <dbReference type="Proteomes" id="UP000001699"/>
    </source>
</evidence>
<proteinExistence type="predicted"/>
<sequence length="532" mass="56359">MKLHFFCGPLSATLLVLLLLLFLLQARTAVSIPTPVNVTTDASLPLAKRGCFLSKQDTDDLPVCTTLSVQYFNELIADYNFLPQRDCLFYLGLGGGKGQQLAKQWYCQKRSFGRGAVSWDTALPQKLHSDMFMKYAGKKGPKIGDPSQEDDLFGISASLLSQAMGESCNGNVYFFTPTANDGSDPITNVWYQFEYPALTRDSAARSSPVLSILKVDPTLTDADGNFLDEGTVMWTPAHGPSPNAPLGDGYSFTYQRTMPTITTTDGYAFTNWGPLTTTFTAPASCATATGNYLIGLNTTAPVWEYAVQCSTLGYTGCIPTGTASLPTTLNDNPNTIATQVYFSPGLYCPAGWATRGVAVRDANNGLSASGILSARPTPTPTVSIPTAAPQWENPATLLMGLLDPSETLVMCCPEITEGCRREMPASDVGVSTETTVVGGTTSKHVENIIVATQPISVVSTTFSPSETSKLVAVSVLPMLSLVHHQSDLPTAAASKTAAASSSAARAAPNAVTWGGLGALFGVCSVVLRAVLF</sequence>
<name>B0XM63_ASPFC</name>
<evidence type="ECO:0000256" key="1">
    <source>
        <dbReference type="SAM" id="SignalP"/>
    </source>
</evidence>
<evidence type="ECO:0008006" key="4">
    <source>
        <dbReference type="Google" id="ProtNLM"/>
    </source>
</evidence>
<feature type="chain" id="PRO_5002760322" description="GPI anchored protein" evidence="1">
    <location>
        <begin position="32"/>
        <end position="532"/>
    </location>
</feature>